<evidence type="ECO:0000313" key="1">
    <source>
        <dbReference type="EMBL" id="DAE18189.1"/>
    </source>
</evidence>
<sequence length="196" mass="23171">MFTFKDIQARLELLSSVVVSGDYNYTYTFDNAIFNTYNYRGIELISFYVCCDSHIKVTYKYLNAIMTKVINLVQQETTKEWVFYLDSFSILNELFSTLPNYVDYIDVHTLYNGSEFVEKVYLEVVDTYHINRYVESGKSFVKGYNNFVRFYTVDFDVTDAQDENKCFVESLLNIDLFKREEKNISNLNEVVKYVSD</sequence>
<name>A0A8S5QHF8_9CAUD</name>
<protein>
    <submittedName>
        <fullName evidence="1">Uncharacterized protein</fullName>
    </submittedName>
</protein>
<accession>A0A8S5QHF8</accession>
<dbReference type="EMBL" id="BK015652">
    <property type="protein sequence ID" value="DAE18189.1"/>
    <property type="molecule type" value="Genomic_DNA"/>
</dbReference>
<organism evidence="1">
    <name type="scientific">Myoviridae sp. ctdNl2</name>
    <dbReference type="NCBI Taxonomy" id="2825140"/>
    <lineage>
        <taxon>Viruses</taxon>
        <taxon>Duplodnaviria</taxon>
        <taxon>Heunggongvirae</taxon>
        <taxon>Uroviricota</taxon>
        <taxon>Caudoviricetes</taxon>
    </lineage>
</organism>
<reference evidence="1" key="1">
    <citation type="journal article" date="2021" name="Proc. Natl. Acad. Sci. U.S.A.">
        <title>A Catalog of Tens of Thousands of Viruses from Human Metagenomes Reveals Hidden Associations with Chronic Diseases.</title>
        <authorList>
            <person name="Tisza M.J."/>
            <person name="Buck C.B."/>
        </authorList>
    </citation>
    <scope>NUCLEOTIDE SEQUENCE</scope>
    <source>
        <strain evidence="1">CtdNl2</strain>
    </source>
</reference>
<proteinExistence type="predicted"/>